<evidence type="ECO:0000313" key="2">
    <source>
        <dbReference type="Proteomes" id="UP001066276"/>
    </source>
</evidence>
<dbReference type="AlphaFoldDB" id="A0AAV7PS79"/>
<gene>
    <name evidence="1" type="ORF">NDU88_008468</name>
</gene>
<accession>A0AAV7PS79</accession>
<proteinExistence type="predicted"/>
<name>A0AAV7PS79_PLEWA</name>
<sequence length="69" mass="7511">MAALCALLRLLSERPVRRYGALDSLNAILGACQSLLERQGGSLLYSPVARLAWCAWLPLSQERGTILAL</sequence>
<keyword evidence="2" id="KW-1185">Reference proteome</keyword>
<dbReference type="Proteomes" id="UP001066276">
    <property type="component" value="Chromosome 7"/>
</dbReference>
<reference evidence="1" key="1">
    <citation type="journal article" date="2022" name="bioRxiv">
        <title>Sequencing and chromosome-scale assembly of the giantPleurodeles waltlgenome.</title>
        <authorList>
            <person name="Brown T."/>
            <person name="Elewa A."/>
            <person name="Iarovenko S."/>
            <person name="Subramanian E."/>
            <person name="Araus A.J."/>
            <person name="Petzold A."/>
            <person name="Susuki M."/>
            <person name="Suzuki K.-i.T."/>
            <person name="Hayashi T."/>
            <person name="Toyoda A."/>
            <person name="Oliveira C."/>
            <person name="Osipova E."/>
            <person name="Leigh N.D."/>
            <person name="Simon A."/>
            <person name="Yun M.H."/>
        </authorList>
    </citation>
    <scope>NUCLEOTIDE SEQUENCE</scope>
    <source>
        <strain evidence="1">20211129_DDA</strain>
        <tissue evidence="1">Liver</tissue>
    </source>
</reference>
<dbReference type="EMBL" id="JANPWB010000011">
    <property type="protein sequence ID" value="KAJ1130112.1"/>
    <property type="molecule type" value="Genomic_DNA"/>
</dbReference>
<organism evidence="1 2">
    <name type="scientific">Pleurodeles waltl</name>
    <name type="common">Iberian ribbed newt</name>
    <dbReference type="NCBI Taxonomy" id="8319"/>
    <lineage>
        <taxon>Eukaryota</taxon>
        <taxon>Metazoa</taxon>
        <taxon>Chordata</taxon>
        <taxon>Craniata</taxon>
        <taxon>Vertebrata</taxon>
        <taxon>Euteleostomi</taxon>
        <taxon>Amphibia</taxon>
        <taxon>Batrachia</taxon>
        <taxon>Caudata</taxon>
        <taxon>Salamandroidea</taxon>
        <taxon>Salamandridae</taxon>
        <taxon>Pleurodelinae</taxon>
        <taxon>Pleurodeles</taxon>
    </lineage>
</organism>
<evidence type="ECO:0000313" key="1">
    <source>
        <dbReference type="EMBL" id="KAJ1130112.1"/>
    </source>
</evidence>
<protein>
    <submittedName>
        <fullName evidence="1">Uncharacterized protein</fullName>
    </submittedName>
</protein>
<comment type="caution">
    <text evidence="1">The sequence shown here is derived from an EMBL/GenBank/DDBJ whole genome shotgun (WGS) entry which is preliminary data.</text>
</comment>